<evidence type="ECO:0008006" key="3">
    <source>
        <dbReference type="Google" id="ProtNLM"/>
    </source>
</evidence>
<reference evidence="1 2" key="1">
    <citation type="submission" date="2019-02" db="EMBL/GenBank/DDBJ databases">
        <title>Arcanobacterium bovis sp. nov., isolated from the milk of a cow with mastitis.</title>
        <authorList>
            <person name="Sammra O."/>
            <person name="Foster G."/>
            <person name="Hassan A."/>
            <person name="Alssahen M."/>
            <person name="Laemmler C."/>
            <person name="Borowiak M."/>
            <person name="Malorny B."/>
            <person name="Abdulmawjood A."/>
        </authorList>
    </citation>
    <scope>NUCLEOTIDE SEQUENCE [LARGE SCALE GENOMIC DNA]</scope>
    <source>
        <strain evidence="1 2">C605018/01/1</strain>
    </source>
</reference>
<proteinExistence type="predicted"/>
<keyword evidence="2" id="KW-1185">Reference proteome</keyword>
<protein>
    <recommendedName>
        <fullName evidence="3">DUF559 domain-containing protein</fullName>
    </recommendedName>
</protein>
<name>A0A4Q9V0K3_9ACTO</name>
<sequence>MKIAIQTGYLSGIHETMNDQSINSAQNVFTRRELFNLGITTKTELKKLLANGGLTRIRRNSYATPIAHSSEVEAAQLGVHLGCLSGCALRGLWTPPPAQTHLILEKHQAIPVSKTKQEHRHLVFHRMQEHYPTTVLPIDICLLQVAKFHDTETALIVFESAIDQGLISFTEAKHLITLLPAYKAKPMKYLDTAQSGSETRLRLFFQRKRVKVRAQHMINGVGRVDLLVGKSLIVEADSHTFHTKYENYTSDRIRDLQATKLGFRVIRLSYA</sequence>
<dbReference type="Gene3D" id="3.40.960.10">
    <property type="entry name" value="VSR Endonuclease"/>
    <property type="match status" value="1"/>
</dbReference>
<accession>A0A4Q9V0K3</accession>
<evidence type="ECO:0000313" key="2">
    <source>
        <dbReference type="Proteomes" id="UP000293036"/>
    </source>
</evidence>
<organism evidence="1 2">
    <name type="scientific">Arcanobacterium bovis</name>
    <dbReference type="NCBI Taxonomy" id="2529275"/>
    <lineage>
        <taxon>Bacteria</taxon>
        <taxon>Bacillati</taxon>
        <taxon>Actinomycetota</taxon>
        <taxon>Actinomycetes</taxon>
        <taxon>Actinomycetales</taxon>
        <taxon>Actinomycetaceae</taxon>
        <taxon>Arcanobacterium</taxon>
    </lineage>
</organism>
<dbReference type="Proteomes" id="UP000293036">
    <property type="component" value="Unassembled WGS sequence"/>
</dbReference>
<dbReference type="EMBL" id="SJDT01000007">
    <property type="protein sequence ID" value="TBW20876.1"/>
    <property type="molecule type" value="Genomic_DNA"/>
</dbReference>
<gene>
    <name evidence="1" type="ORF">EZJ44_08080</name>
</gene>
<dbReference type="AlphaFoldDB" id="A0A4Q9V0K3"/>
<comment type="caution">
    <text evidence="1">The sequence shown here is derived from an EMBL/GenBank/DDBJ whole genome shotgun (WGS) entry which is preliminary data.</text>
</comment>
<feature type="non-terminal residue" evidence="1">
    <location>
        <position position="271"/>
    </location>
</feature>
<evidence type="ECO:0000313" key="1">
    <source>
        <dbReference type="EMBL" id="TBW20876.1"/>
    </source>
</evidence>